<dbReference type="RefSeq" id="WP_253449442.1">
    <property type="nucleotide sequence ID" value="NZ_JALJYF010000002.1"/>
</dbReference>
<evidence type="ECO:0000313" key="1">
    <source>
        <dbReference type="EMBL" id="MCP1728041.1"/>
    </source>
</evidence>
<evidence type="ECO:0008006" key="3">
    <source>
        <dbReference type="Google" id="ProtNLM"/>
    </source>
</evidence>
<accession>A0ABT1G9V5</accession>
<dbReference type="Proteomes" id="UP001523550">
    <property type="component" value="Unassembled WGS sequence"/>
</dbReference>
<keyword evidence="2" id="KW-1185">Reference proteome</keyword>
<dbReference type="EMBL" id="JALJYF010000002">
    <property type="protein sequence ID" value="MCP1728041.1"/>
    <property type="molecule type" value="Genomic_DNA"/>
</dbReference>
<dbReference type="Pfam" id="PF12616">
    <property type="entry name" value="DUF3775"/>
    <property type="match status" value="1"/>
</dbReference>
<sequence length="97" mass="10630">MKHLSRETITDLINLQGTGDYDALASTLRGLSQDAVAELKALLWLARDGESPRHWEALVIEARSKVDLKTAGLFAEDPQLANSLTEGLEILEDSGRL</sequence>
<evidence type="ECO:0000313" key="2">
    <source>
        <dbReference type="Proteomes" id="UP001523550"/>
    </source>
</evidence>
<gene>
    <name evidence="1" type="ORF">J2T60_002041</name>
</gene>
<organism evidence="1 2">
    <name type="scientific">Natronospira proteinivora</name>
    <dbReference type="NCBI Taxonomy" id="1807133"/>
    <lineage>
        <taxon>Bacteria</taxon>
        <taxon>Pseudomonadati</taxon>
        <taxon>Pseudomonadota</taxon>
        <taxon>Gammaproteobacteria</taxon>
        <taxon>Natronospirales</taxon>
        <taxon>Natronospiraceae</taxon>
        <taxon>Natronospira</taxon>
    </lineage>
</organism>
<name>A0ABT1G9V5_9GAMM</name>
<comment type="caution">
    <text evidence="1">The sequence shown here is derived from an EMBL/GenBank/DDBJ whole genome shotgun (WGS) entry which is preliminary data.</text>
</comment>
<reference evidence="1 2" key="1">
    <citation type="submission" date="2022-03" db="EMBL/GenBank/DDBJ databases">
        <title>Genomic Encyclopedia of Type Strains, Phase III (KMG-III): the genomes of soil and plant-associated and newly described type strains.</title>
        <authorList>
            <person name="Whitman W."/>
        </authorList>
    </citation>
    <scope>NUCLEOTIDE SEQUENCE [LARGE SCALE GENOMIC DNA]</scope>
    <source>
        <strain evidence="1 2">BSker1</strain>
    </source>
</reference>
<dbReference type="InterPro" id="IPR022254">
    <property type="entry name" value="DUF3775"/>
</dbReference>
<proteinExistence type="predicted"/>
<protein>
    <recommendedName>
        <fullName evidence="3">DUF3775 domain-containing protein</fullName>
    </recommendedName>
</protein>